<dbReference type="EMBL" id="VEVO01000019">
    <property type="protein sequence ID" value="KAF0026499.1"/>
    <property type="molecule type" value="Genomic_DNA"/>
</dbReference>
<protein>
    <submittedName>
        <fullName evidence="2">Uncharacterized protein</fullName>
    </submittedName>
</protein>
<name>A0A6A4S1T2_SCOMX</name>
<accession>A0A6A4S1T2</accession>
<evidence type="ECO:0000256" key="1">
    <source>
        <dbReference type="SAM" id="MobiDB-lite"/>
    </source>
</evidence>
<gene>
    <name evidence="2" type="ORF">F2P81_021236</name>
</gene>
<feature type="region of interest" description="Disordered" evidence="1">
    <location>
        <begin position="1"/>
        <end position="74"/>
    </location>
</feature>
<evidence type="ECO:0000313" key="3">
    <source>
        <dbReference type="Proteomes" id="UP000438429"/>
    </source>
</evidence>
<comment type="caution">
    <text evidence="2">The sequence shown here is derived from an EMBL/GenBank/DDBJ whole genome shotgun (WGS) entry which is preliminary data.</text>
</comment>
<feature type="compositionally biased region" description="Polar residues" evidence="1">
    <location>
        <begin position="1"/>
        <end position="15"/>
    </location>
</feature>
<sequence length="74" mass="8487">MWSFSVFTPSCNQNRGQHHHHDDDNNNNNDDDDDNNNNRTTDRCPGHVTKPRHAELTPGCYIYHRDSPSGTAHT</sequence>
<dbReference type="Proteomes" id="UP000438429">
    <property type="component" value="Unassembled WGS sequence"/>
</dbReference>
<organism evidence="2 3">
    <name type="scientific">Scophthalmus maximus</name>
    <name type="common">Turbot</name>
    <name type="synonym">Psetta maxima</name>
    <dbReference type="NCBI Taxonomy" id="52904"/>
    <lineage>
        <taxon>Eukaryota</taxon>
        <taxon>Metazoa</taxon>
        <taxon>Chordata</taxon>
        <taxon>Craniata</taxon>
        <taxon>Vertebrata</taxon>
        <taxon>Euteleostomi</taxon>
        <taxon>Actinopterygii</taxon>
        <taxon>Neopterygii</taxon>
        <taxon>Teleostei</taxon>
        <taxon>Neoteleostei</taxon>
        <taxon>Acanthomorphata</taxon>
        <taxon>Carangaria</taxon>
        <taxon>Pleuronectiformes</taxon>
        <taxon>Pleuronectoidei</taxon>
        <taxon>Scophthalmidae</taxon>
        <taxon>Scophthalmus</taxon>
    </lineage>
</organism>
<evidence type="ECO:0000313" key="2">
    <source>
        <dbReference type="EMBL" id="KAF0026499.1"/>
    </source>
</evidence>
<reference evidence="2 3" key="1">
    <citation type="submission" date="2019-06" db="EMBL/GenBank/DDBJ databases">
        <title>Draft genomes of female and male turbot (Scophthalmus maximus).</title>
        <authorList>
            <person name="Xu H."/>
            <person name="Xu X.-W."/>
            <person name="Shao C."/>
            <person name="Chen S."/>
        </authorList>
    </citation>
    <scope>NUCLEOTIDE SEQUENCE [LARGE SCALE GENOMIC DNA]</scope>
    <source>
        <strain evidence="2">Ysfricsl-2016a</strain>
        <tissue evidence="2">Blood</tissue>
    </source>
</reference>
<dbReference type="AlphaFoldDB" id="A0A6A4S1T2"/>
<proteinExistence type="predicted"/>